<dbReference type="EMBL" id="JABBGA010000016">
    <property type="protein sequence ID" value="NML27607.1"/>
    <property type="molecule type" value="Genomic_DNA"/>
</dbReference>
<dbReference type="Proteomes" id="UP000580043">
    <property type="component" value="Unassembled WGS sequence"/>
</dbReference>
<dbReference type="AlphaFoldDB" id="A0A848G5U7"/>
<reference evidence="5 6" key="1">
    <citation type="submission" date="2020-04" db="EMBL/GenBank/DDBJ databases">
        <title>Zoogloea sp. G-4-1-14 isolated from soil.</title>
        <authorList>
            <person name="Dahal R.H."/>
        </authorList>
    </citation>
    <scope>NUCLEOTIDE SEQUENCE [LARGE SCALE GENOMIC DNA]</scope>
    <source>
        <strain evidence="5 6">G-4-1-14</strain>
    </source>
</reference>
<dbReference type="SUPFAM" id="SSF47188">
    <property type="entry name" value="Hemerythrin-like"/>
    <property type="match status" value="1"/>
</dbReference>
<dbReference type="GO" id="GO:0046872">
    <property type="term" value="F:metal ion binding"/>
    <property type="evidence" value="ECO:0007669"/>
    <property type="project" value="UniProtKB-KW"/>
</dbReference>
<dbReference type="RefSeq" id="WP_169147141.1">
    <property type="nucleotide sequence ID" value="NZ_JABBGA010000016.1"/>
</dbReference>
<dbReference type="NCBIfam" id="TIGR02481">
    <property type="entry name" value="hemeryth_dom"/>
    <property type="match status" value="1"/>
</dbReference>
<dbReference type="Gene3D" id="1.20.120.50">
    <property type="entry name" value="Hemerythrin-like"/>
    <property type="match status" value="1"/>
</dbReference>
<evidence type="ECO:0000313" key="5">
    <source>
        <dbReference type="EMBL" id="NML27607.1"/>
    </source>
</evidence>
<name>A0A848G5U7_9RHOO</name>
<dbReference type="InterPro" id="IPR012312">
    <property type="entry name" value="Hemerythrin-like"/>
</dbReference>
<organism evidence="5 6">
    <name type="scientific">Zoogloea dura</name>
    <dbReference type="NCBI Taxonomy" id="2728840"/>
    <lineage>
        <taxon>Bacteria</taxon>
        <taxon>Pseudomonadati</taxon>
        <taxon>Pseudomonadota</taxon>
        <taxon>Betaproteobacteria</taxon>
        <taxon>Rhodocyclales</taxon>
        <taxon>Zoogloeaceae</taxon>
        <taxon>Zoogloea</taxon>
    </lineage>
</organism>
<accession>A0A848G5U7</accession>
<evidence type="ECO:0000313" key="6">
    <source>
        <dbReference type="Proteomes" id="UP000580043"/>
    </source>
</evidence>
<protein>
    <submittedName>
        <fullName evidence="5">Hemerythrin</fullName>
    </submittedName>
</protein>
<dbReference type="Pfam" id="PF01814">
    <property type="entry name" value="Hemerythrin"/>
    <property type="match status" value="1"/>
</dbReference>
<evidence type="ECO:0000256" key="3">
    <source>
        <dbReference type="ARBA" id="ARBA00023004"/>
    </source>
</evidence>
<proteinExistence type="inferred from homology"/>
<comment type="caution">
    <text evidence="5">The sequence shown here is derived from an EMBL/GenBank/DDBJ whole genome shotgun (WGS) entry which is preliminary data.</text>
</comment>
<feature type="domain" description="Hemerythrin-like" evidence="4">
    <location>
        <begin position="17"/>
        <end position="121"/>
    </location>
</feature>
<evidence type="ECO:0000256" key="1">
    <source>
        <dbReference type="ARBA" id="ARBA00010587"/>
    </source>
</evidence>
<evidence type="ECO:0000256" key="2">
    <source>
        <dbReference type="ARBA" id="ARBA00022723"/>
    </source>
</evidence>
<dbReference type="InterPro" id="IPR035938">
    <property type="entry name" value="Hemerythrin-like_sf"/>
</dbReference>
<dbReference type="CDD" id="cd12107">
    <property type="entry name" value="Hemerythrin"/>
    <property type="match status" value="1"/>
</dbReference>
<dbReference type="PANTHER" id="PTHR37164:SF1">
    <property type="entry name" value="BACTERIOHEMERYTHRIN"/>
    <property type="match status" value="1"/>
</dbReference>
<dbReference type="InterPro" id="IPR050669">
    <property type="entry name" value="Hemerythrin"/>
</dbReference>
<dbReference type="InterPro" id="IPR012827">
    <property type="entry name" value="Hemerythrin_metal-bd"/>
</dbReference>
<evidence type="ECO:0000259" key="4">
    <source>
        <dbReference type="Pfam" id="PF01814"/>
    </source>
</evidence>
<keyword evidence="3" id="KW-0408">Iron</keyword>
<dbReference type="PANTHER" id="PTHR37164">
    <property type="entry name" value="BACTERIOHEMERYTHRIN"/>
    <property type="match status" value="1"/>
</dbReference>
<keyword evidence="6" id="KW-1185">Reference proteome</keyword>
<sequence length="147" mass="16479">MSEPTGMPWTDNYLLGYTPMDDTHREFVEVVDAMLSCDDADFPARLRAFIEHAEKHFADEKAWMQASDFPATDCHVDDHEAVLGSAHEVEPLVLEGNLEIGRSFAAELVKWFPGHADYLDSALAHWLVKKKAGGKPVVLRRNVTLAE</sequence>
<keyword evidence="2" id="KW-0479">Metal-binding</keyword>
<comment type="similarity">
    <text evidence="1">Belongs to the hemerythrin family.</text>
</comment>
<gene>
    <name evidence="5" type="ORF">HHL15_17760</name>
</gene>